<evidence type="ECO:0000256" key="2">
    <source>
        <dbReference type="SAM" id="SignalP"/>
    </source>
</evidence>
<dbReference type="Proteomes" id="UP001189429">
    <property type="component" value="Unassembled WGS sequence"/>
</dbReference>
<feature type="signal peptide" evidence="2">
    <location>
        <begin position="1"/>
        <end position="23"/>
    </location>
</feature>
<proteinExistence type="predicted"/>
<gene>
    <name evidence="3" type="ORF">PCOR1329_LOCUS20186</name>
</gene>
<evidence type="ECO:0000256" key="1">
    <source>
        <dbReference type="SAM" id="MobiDB-lite"/>
    </source>
</evidence>
<dbReference type="EMBL" id="CAUYUJ010006524">
    <property type="protein sequence ID" value="CAK0817633.1"/>
    <property type="molecule type" value="Genomic_DNA"/>
</dbReference>
<feature type="region of interest" description="Disordered" evidence="1">
    <location>
        <begin position="373"/>
        <end position="500"/>
    </location>
</feature>
<keyword evidence="4" id="KW-1185">Reference proteome</keyword>
<sequence length="510" mass="55216">MSRSALIVGILILSFVVVSLVSGRGEFGVNRIGKDQRQSQPNPIDDLHRLKHLADGKNKDLPSHAVREIISSSWDIILSEKHESTPASQKLAKVEQEASFYEQIQHDISAEQATKARVGQLKLFVTFLARRTRDALQVPRASDEIYAVANSTGLLEYVKIGLKELAGTPEWSPGNLGVSCIAGRHQQHPRARGVRKKRTELSMRGISWRKALKVALSRVAELLPAAGDGAPGAPQGGGHRQGPPPAGPRRDQSEESRQRGRLAVSPGRRWRRTGRSRAAGGGRAHEQASGVGPAGQEGRADQGIGVPGRLRSRQIGQAGVDARRLQCGASGARGAYADRRPRTPADEHAVEAVVARLQKVLAPEADVRRADVPARGGCRLAPHDGPRVGGTAPRDSPRPSGERARHAPRAAPQPRERGGGPPEARPGAEGARRRHQRPPKGGAWRLGRPLFRGLPAAVHLRGHARRRERPHRARGQVLARRPGRGRLPRPRQPQRTGETSLVLRVPVDGL</sequence>
<keyword evidence="2" id="KW-0732">Signal</keyword>
<organism evidence="3 4">
    <name type="scientific">Prorocentrum cordatum</name>
    <dbReference type="NCBI Taxonomy" id="2364126"/>
    <lineage>
        <taxon>Eukaryota</taxon>
        <taxon>Sar</taxon>
        <taxon>Alveolata</taxon>
        <taxon>Dinophyceae</taxon>
        <taxon>Prorocentrales</taxon>
        <taxon>Prorocentraceae</taxon>
        <taxon>Prorocentrum</taxon>
    </lineage>
</organism>
<feature type="region of interest" description="Disordered" evidence="1">
    <location>
        <begin position="225"/>
        <end position="322"/>
    </location>
</feature>
<evidence type="ECO:0000313" key="3">
    <source>
        <dbReference type="EMBL" id="CAK0817633.1"/>
    </source>
</evidence>
<name>A0ABN9RF37_9DINO</name>
<feature type="compositionally biased region" description="Basic and acidic residues" evidence="1">
    <location>
        <begin position="395"/>
        <end position="405"/>
    </location>
</feature>
<comment type="caution">
    <text evidence="3">The sequence shown here is derived from an EMBL/GenBank/DDBJ whole genome shotgun (WGS) entry which is preliminary data.</text>
</comment>
<feature type="compositionally biased region" description="Basic and acidic residues" evidence="1">
    <location>
        <begin position="248"/>
        <end position="258"/>
    </location>
</feature>
<feature type="chain" id="PRO_5046023273" evidence="2">
    <location>
        <begin position="24"/>
        <end position="510"/>
    </location>
</feature>
<protein>
    <submittedName>
        <fullName evidence="3">Uncharacterized protein</fullName>
    </submittedName>
</protein>
<accession>A0ABN9RF37</accession>
<feature type="compositionally biased region" description="Basic residues" evidence="1">
    <location>
        <begin position="460"/>
        <end position="474"/>
    </location>
</feature>
<evidence type="ECO:0000313" key="4">
    <source>
        <dbReference type="Proteomes" id="UP001189429"/>
    </source>
</evidence>
<reference evidence="3" key="1">
    <citation type="submission" date="2023-10" db="EMBL/GenBank/DDBJ databases">
        <authorList>
            <person name="Chen Y."/>
            <person name="Shah S."/>
            <person name="Dougan E. K."/>
            <person name="Thang M."/>
            <person name="Chan C."/>
        </authorList>
    </citation>
    <scope>NUCLEOTIDE SEQUENCE [LARGE SCALE GENOMIC DNA]</scope>
</reference>